<dbReference type="InterPro" id="IPR016181">
    <property type="entry name" value="Acyl_CoA_acyltransferase"/>
</dbReference>
<evidence type="ECO:0000313" key="10">
    <source>
        <dbReference type="Proteomes" id="UP000315925"/>
    </source>
</evidence>
<keyword evidence="1" id="KW-0436">Ligase</keyword>
<organism evidence="9 10">
    <name type="scientific">Methylacidiphilum kamchatkense Kam1</name>
    <dbReference type="NCBI Taxonomy" id="1202785"/>
    <lineage>
        <taxon>Bacteria</taxon>
        <taxon>Pseudomonadati</taxon>
        <taxon>Verrucomicrobiota</taxon>
        <taxon>Methylacidiphilae</taxon>
        <taxon>Methylacidiphilales</taxon>
        <taxon>Methylacidiphilaceae</taxon>
        <taxon>Methylacidiphilum (ex Ratnadevi et al. 2023)</taxon>
    </lineage>
</organism>
<dbReference type="FunFam" id="3.30.1490.20:FF:000020">
    <property type="entry name" value="Protein lysine acetyltransferase"/>
    <property type="match status" value="1"/>
</dbReference>
<feature type="domain" description="ATP-grasp" evidence="7">
    <location>
        <begin position="504"/>
        <end position="540"/>
    </location>
</feature>
<dbReference type="Gene3D" id="3.40.50.720">
    <property type="entry name" value="NAD(P)-binding Rossmann-like Domain"/>
    <property type="match status" value="1"/>
</dbReference>
<dbReference type="Proteomes" id="UP000315925">
    <property type="component" value="Chromosome"/>
</dbReference>
<dbReference type="Gene3D" id="3.40.630.30">
    <property type="match status" value="1"/>
</dbReference>
<name>A0A516TJ51_9BACT</name>
<dbReference type="PANTHER" id="PTHR43334">
    <property type="entry name" value="ACETATE--COA LIGASE [ADP-FORMING]"/>
    <property type="match status" value="1"/>
</dbReference>
<feature type="domain" description="N-acetyltransferase" evidence="8">
    <location>
        <begin position="744"/>
        <end position="903"/>
    </location>
</feature>
<evidence type="ECO:0000256" key="3">
    <source>
        <dbReference type="ARBA" id="ARBA00022840"/>
    </source>
</evidence>
<proteinExistence type="inferred from homology"/>
<dbReference type="Gene3D" id="3.30.1490.20">
    <property type="entry name" value="ATP-grasp fold, A domain"/>
    <property type="match status" value="1"/>
</dbReference>
<evidence type="ECO:0000256" key="1">
    <source>
        <dbReference type="ARBA" id="ARBA00022598"/>
    </source>
</evidence>
<feature type="coiled-coil region" evidence="6">
    <location>
        <begin position="473"/>
        <end position="500"/>
    </location>
</feature>
<dbReference type="GO" id="GO:0043758">
    <property type="term" value="F:acetate-CoA ligase (ADP-forming) activity"/>
    <property type="evidence" value="ECO:0007669"/>
    <property type="project" value="InterPro"/>
</dbReference>
<keyword evidence="2 5" id="KW-0547">Nucleotide-binding</keyword>
<dbReference type="GO" id="GO:0005524">
    <property type="term" value="F:ATP binding"/>
    <property type="evidence" value="ECO:0007669"/>
    <property type="project" value="UniProtKB-UniRule"/>
</dbReference>
<dbReference type="EMBL" id="CP037899">
    <property type="protein sequence ID" value="QDQ41282.1"/>
    <property type="molecule type" value="Genomic_DNA"/>
</dbReference>
<dbReference type="SMART" id="SM00881">
    <property type="entry name" value="CoA_binding"/>
    <property type="match status" value="1"/>
</dbReference>
<dbReference type="PANTHER" id="PTHR43334:SF1">
    <property type="entry name" value="3-HYDROXYPROPIONATE--COA LIGASE [ADP-FORMING]"/>
    <property type="match status" value="1"/>
</dbReference>
<dbReference type="GO" id="GO:0046872">
    <property type="term" value="F:metal ion binding"/>
    <property type="evidence" value="ECO:0007669"/>
    <property type="project" value="InterPro"/>
</dbReference>
<accession>A0A516TJ51</accession>
<evidence type="ECO:0000256" key="2">
    <source>
        <dbReference type="ARBA" id="ARBA00022741"/>
    </source>
</evidence>
<dbReference type="Pfam" id="PF13302">
    <property type="entry name" value="Acetyltransf_3"/>
    <property type="match status" value="1"/>
</dbReference>
<evidence type="ECO:0000259" key="7">
    <source>
        <dbReference type="PROSITE" id="PS50975"/>
    </source>
</evidence>
<dbReference type="PROSITE" id="PS50975">
    <property type="entry name" value="ATP_GRASP"/>
    <property type="match status" value="1"/>
</dbReference>
<dbReference type="InterPro" id="IPR016102">
    <property type="entry name" value="Succinyl-CoA_synth-like"/>
</dbReference>
<evidence type="ECO:0000313" key="9">
    <source>
        <dbReference type="EMBL" id="QDQ41282.1"/>
    </source>
</evidence>
<dbReference type="Pfam" id="PF19045">
    <property type="entry name" value="Ligase_CoA_2"/>
    <property type="match status" value="1"/>
</dbReference>
<dbReference type="InterPro" id="IPR013815">
    <property type="entry name" value="ATP_grasp_subdomain_1"/>
</dbReference>
<dbReference type="Pfam" id="PF13549">
    <property type="entry name" value="ATP-grasp_5"/>
    <property type="match status" value="1"/>
</dbReference>
<dbReference type="InterPro" id="IPR032875">
    <property type="entry name" value="Succ_CoA_lig_flav_dom"/>
</dbReference>
<sequence length="913" mass="100980">MQISSKLIVGTYGIRNFLPPKRVALVGASEQPFSVGRALMENLIKWGGILYPVNPNHAEIFGRKSYPTIKDVPSSIDLAIIATPAITVPQIIEDCVHASVKGAVIISAGFKEIGEAGRLLEQKVVEIARRGGLRIIGPNCVGIMLPSVQFNGTFLPQMPKVGHIAFLSQSGALGAAVLDWSLSRDIGFSAFFSLGSLADVDWGDILFYLAEDHLTRVILIYMESIGDPASFLSAARQLNFQKPILVLKAGRSKEGSQAALSHTGSMTGSDAVLDAAFLRTGVLRVDSFSEFFSLASFFSQRPLPLGPKLAILTNAGGAGVLATDKLVLTGGKLAELSEATIRKLDAFLPPAWSHANPVDILGDADVERYRKALEILLEEENADGLLVILTKQAMTKPKETAQEVALLAKHYSKPLLCCWMGGESVSESRRILEKEGIPTFDFPEEAAQSFSFGWLHRKNFSAIYETPILVSSSEEILKAKKNTQELLSKLKEKNLTLLTEYQSKEILRFYGIGVNETFLAKNEQEAVSIAEEIGYPVVAKLNSTKISHKSDVGGVILGISDKASLEKAFRKIRENTIKHASESAFEGVSIQRMISEKGIELILGGTTDPQFGPVMLFGSGGMFVEIYKDNALALPPLTTALSSILINRTKIAKAFHGFRGIPPVDIRKLNETLVRFSELLVYETRIKEIDINPLLVYGSMVIALDARIVPHSFTIDESTIRPPAIRPYPLEYIWKERLLDGTSVLIRPIRPEDEPLMIEFHKGLSQESVYYRYFQNLSFEERVDHLRLSRICFSDYNIEIVLVAQILVADQPREIIGVGRLGKYHGFEGAEFAIIIQDQWQHKGLGTLLLRKLKEIGLKEKLAWIIGRMLPLNESMKKIADKEGFVVYFDESSQEYIAELDLRKMDSRTGANE</sequence>
<keyword evidence="3 5" id="KW-0067">ATP-binding</keyword>
<dbReference type="InterPro" id="IPR000182">
    <property type="entry name" value="GNAT_dom"/>
</dbReference>
<dbReference type="KEGG" id="mkc:kam1_20"/>
<protein>
    <submittedName>
        <fullName evidence="9">Acetyltransferase</fullName>
    </submittedName>
</protein>
<keyword evidence="6" id="KW-0175">Coiled coil</keyword>
<dbReference type="InterPro" id="IPR003781">
    <property type="entry name" value="CoA-bd"/>
</dbReference>
<dbReference type="SUPFAM" id="SSF55729">
    <property type="entry name" value="Acyl-CoA N-acyltransferases (Nat)"/>
    <property type="match status" value="1"/>
</dbReference>
<dbReference type="RefSeq" id="WP_143958132.1">
    <property type="nucleotide sequence ID" value="NZ_CP037899.1"/>
</dbReference>
<gene>
    <name evidence="9" type="ORF">kam1_20</name>
</gene>
<dbReference type="Gene3D" id="3.30.470.20">
    <property type="entry name" value="ATP-grasp fold, B domain"/>
    <property type="match status" value="1"/>
</dbReference>
<dbReference type="Gene3D" id="3.40.50.261">
    <property type="entry name" value="Succinyl-CoA synthetase domains"/>
    <property type="match status" value="2"/>
</dbReference>
<dbReference type="AlphaFoldDB" id="A0A516TJ51"/>
<dbReference type="SUPFAM" id="SSF51735">
    <property type="entry name" value="NAD(P)-binding Rossmann-fold domains"/>
    <property type="match status" value="1"/>
</dbReference>
<evidence type="ECO:0000259" key="8">
    <source>
        <dbReference type="PROSITE" id="PS51186"/>
    </source>
</evidence>
<dbReference type="Pfam" id="PF13380">
    <property type="entry name" value="CoA_binding_2"/>
    <property type="match status" value="1"/>
</dbReference>
<keyword evidence="9" id="KW-0808">Transferase</keyword>
<reference evidence="10" key="1">
    <citation type="submission" date="2019-03" db="EMBL/GenBank/DDBJ databases">
        <title>Complete genome of Methylacidiphilum kamchatkense Kam1.</title>
        <authorList>
            <person name="Kruse T."/>
            <person name="Murarilal Ratnadevi C."/>
            <person name="Erikstad H.-A."/>
            <person name="Birkeland N.-K."/>
        </authorList>
    </citation>
    <scope>NUCLEOTIDE SEQUENCE [LARGE SCALE GENOMIC DNA]</scope>
    <source>
        <strain evidence="10">kam1</strain>
    </source>
</reference>
<dbReference type="InterPro" id="IPR051538">
    <property type="entry name" value="Acyl-CoA_Synth/Transferase"/>
</dbReference>
<evidence type="ECO:0000256" key="6">
    <source>
        <dbReference type="SAM" id="Coils"/>
    </source>
</evidence>
<dbReference type="InterPro" id="IPR043938">
    <property type="entry name" value="Ligase_CoA_dom"/>
</dbReference>
<evidence type="ECO:0000256" key="4">
    <source>
        <dbReference type="ARBA" id="ARBA00060888"/>
    </source>
</evidence>
<evidence type="ECO:0000256" key="5">
    <source>
        <dbReference type="PROSITE-ProRule" id="PRU00409"/>
    </source>
</evidence>
<dbReference type="Pfam" id="PF13607">
    <property type="entry name" value="Succ_CoA_lig"/>
    <property type="match status" value="1"/>
</dbReference>
<dbReference type="SUPFAM" id="SSF56059">
    <property type="entry name" value="Glutathione synthetase ATP-binding domain-like"/>
    <property type="match status" value="1"/>
</dbReference>
<dbReference type="SUPFAM" id="SSF52210">
    <property type="entry name" value="Succinyl-CoA synthetase domains"/>
    <property type="match status" value="2"/>
</dbReference>
<dbReference type="InterPro" id="IPR036291">
    <property type="entry name" value="NAD(P)-bd_dom_sf"/>
</dbReference>
<comment type="similarity">
    <text evidence="4">In the N-terminal section; belongs to the acetate CoA ligase alpha subunit family.</text>
</comment>
<dbReference type="GO" id="GO:0016747">
    <property type="term" value="F:acyltransferase activity, transferring groups other than amino-acyl groups"/>
    <property type="evidence" value="ECO:0007669"/>
    <property type="project" value="InterPro"/>
</dbReference>
<dbReference type="InterPro" id="IPR011761">
    <property type="entry name" value="ATP-grasp"/>
</dbReference>
<dbReference type="PROSITE" id="PS51186">
    <property type="entry name" value="GNAT"/>
    <property type="match status" value="1"/>
</dbReference>